<gene>
    <name evidence="1" type="ORF">H6D15_03330</name>
</gene>
<evidence type="ECO:0000313" key="1">
    <source>
        <dbReference type="EMBL" id="MBM6856639.1"/>
    </source>
</evidence>
<comment type="caution">
    <text evidence="1">The sequence shown here is derived from an EMBL/GenBank/DDBJ whole genome shotgun (WGS) entry which is preliminary data.</text>
</comment>
<accession>A0AA41D781</accession>
<evidence type="ECO:0000313" key="2">
    <source>
        <dbReference type="Proteomes" id="UP000698924"/>
    </source>
</evidence>
<reference evidence="1 2" key="1">
    <citation type="journal article" date="2021" name="Sci. Rep.">
        <title>The distribution of antibiotic resistance genes in chicken gut microbiota commensals.</title>
        <authorList>
            <person name="Juricova H."/>
            <person name="Matiasovicova J."/>
            <person name="Kubasova T."/>
            <person name="Cejkova D."/>
            <person name="Rychlik I."/>
        </authorList>
    </citation>
    <scope>NUCLEOTIDE SEQUENCE [LARGE SCALE GENOMIC DNA]</scope>
    <source>
        <strain evidence="1 2">An421</strain>
    </source>
</reference>
<dbReference type="RefSeq" id="WP_204971105.1">
    <property type="nucleotide sequence ID" value="NZ_JAAZTS010000002.1"/>
</dbReference>
<sequence length="75" mass="8649">MDKKLITAQEAKEKADAYYSMQRICEQISENAEKGRTLIRIRSISPDNKIKLEELGYIVTVDKLNCVFPVSISWK</sequence>
<proteinExistence type="predicted"/>
<dbReference type="EMBL" id="JACJMO010000002">
    <property type="protein sequence ID" value="MBM6856639.1"/>
    <property type="molecule type" value="Genomic_DNA"/>
</dbReference>
<dbReference type="AlphaFoldDB" id="A0AA41D781"/>
<organism evidence="1 2">
    <name type="scientific">Caecibacteroides pullorum</name>
    <dbReference type="NCBI Taxonomy" id="2725562"/>
    <lineage>
        <taxon>Bacteria</taxon>
        <taxon>Pseudomonadati</taxon>
        <taxon>Bacteroidota</taxon>
        <taxon>Bacteroidia</taxon>
        <taxon>Bacteroidales</taxon>
        <taxon>Bacteroidaceae</taxon>
        <taxon>Caecibacteroides</taxon>
    </lineage>
</organism>
<dbReference type="Proteomes" id="UP000698924">
    <property type="component" value="Unassembled WGS sequence"/>
</dbReference>
<name>A0AA41D781_9BACT</name>
<protein>
    <submittedName>
        <fullName evidence="1">Uncharacterized protein</fullName>
    </submittedName>
</protein>
<keyword evidence="2" id="KW-1185">Reference proteome</keyword>